<gene>
    <name evidence="1" type="ORF">GCM10009006_29580</name>
</gene>
<dbReference type="EMBL" id="BMON01000002">
    <property type="protein sequence ID" value="GGM46389.1"/>
    <property type="molecule type" value="Genomic_DNA"/>
</dbReference>
<reference evidence="1" key="1">
    <citation type="journal article" date="2014" name="Int. J. Syst. Evol. Microbiol.">
        <title>Complete genome sequence of Corynebacterium casei LMG S-19264T (=DSM 44701T), isolated from a smear-ripened cheese.</title>
        <authorList>
            <consortium name="US DOE Joint Genome Institute (JGI-PGF)"/>
            <person name="Walter F."/>
            <person name="Albersmeier A."/>
            <person name="Kalinowski J."/>
            <person name="Ruckert C."/>
        </authorList>
    </citation>
    <scope>NUCLEOTIDE SEQUENCE</scope>
    <source>
        <strain evidence="1">JCM 15759</strain>
    </source>
</reference>
<dbReference type="Proteomes" id="UP000656367">
    <property type="component" value="Unassembled WGS sequence"/>
</dbReference>
<evidence type="ECO:0000313" key="2">
    <source>
        <dbReference type="Proteomes" id="UP000656367"/>
    </source>
</evidence>
<proteinExistence type="predicted"/>
<sequence length="52" mass="5834">MDKEADKHGISRSQYITELLRDHSSTPFEPMENAVVCRDENGEINENVEGAA</sequence>
<evidence type="ECO:0000313" key="1">
    <source>
        <dbReference type="EMBL" id="GGM46389.1"/>
    </source>
</evidence>
<protein>
    <submittedName>
        <fullName evidence="1">Uncharacterized protein</fullName>
    </submittedName>
</protein>
<dbReference type="AlphaFoldDB" id="A0A830FVG4"/>
<reference evidence="1" key="2">
    <citation type="submission" date="2020-09" db="EMBL/GenBank/DDBJ databases">
        <authorList>
            <person name="Sun Q."/>
            <person name="Ohkuma M."/>
        </authorList>
    </citation>
    <scope>NUCLEOTIDE SEQUENCE</scope>
    <source>
        <strain evidence="1">JCM 15759</strain>
    </source>
</reference>
<comment type="caution">
    <text evidence="1">The sequence shown here is derived from an EMBL/GenBank/DDBJ whole genome shotgun (WGS) entry which is preliminary data.</text>
</comment>
<name>A0A830FVG4_HALAR</name>
<accession>A0A830FVG4</accession>
<organism evidence="1 2">
    <name type="scientific">Haloarcula argentinensis</name>
    <dbReference type="NCBI Taxonomy" id="43776"/>
    <lineage>
        <taxon>Archaea</taxon>
        <taxon>Methanobacteriati</taxon>
        <taxon>Methanobacteriota</taxon>
        <taxon>Stenosarchaea group</taxon>
        <taxon>Halobacteria</taxon>
        <taxon>Halobacteriales</taxon>
        <taxon>Haloarculaceae</taxon>
        <taxon>Haloarcula</taxon>
    </lineage>
</organism>